<dbReference type="RefSeq" id="WP_021247054.1">
    <property type="nucleotide sequence ID" value="NZ_ATIB01000088.1"/>
</dbReference>
<reference evidence="1 2" key="1">
    <citation type="journal article" date="2013" name="Genome Announc.">
        <title>Draft Genome Sequence of a Hexachlorocyclohexane-Degrading Bacterium, Sphingobium baderi Strain LL03T.</title>
        <authorList>
            <person name="Kaur J."/>
            <person name="Verma H."/>
            <person name="Tripathi C."/>
            <person name="Khurana J.P."/>
            <person name="Lal R."/>
        </authorList>
    </citation>
    <scope>NUCLEOTIDE SEQUENCE [LARGE SCALE GENOMIC DNA]</scope>
    <source>
        <strain evidence="1 2">LL03</strain>
    </source>
</reference>
<accession>T0HC02</accession>
<gene>
    <name evidence="1" type="ORF">L485_22655</name>
</gene>
<comment type="caution">
    <text evidence="1">The sequence shown here is derived from an EMBL/GenBank/DDBJ whole genome shotgun (WGS) entry which is preliminary data.</text>
</comment>
<proteinExistence type="predicted"/>
<name>T0HC02_9SPHN</name>
<sequence>MADRIILNIEDWSNATLAVRAARYLIDNPEKSDCLLEYGDSSRPPSFWAKRGKGSIIVYEQPSHHPEPSHG</sequence>
<dbReference type="EMBL" id="ATIB01000088">
    <property type="protein sequence ID" value="EQA96884.1"/>
    <property type="molecule type" value="Genomic_DNA"/>
</dbReference>
<protein>
    <submittedName>
        <fullName evidence="1">Uncharacterized protein</fullName>
    </submittedName>
</protein>
<dbReference type="PATRIC" id="fig|1114964.3.peg.4442"/>
<dbReference type="Proteomes" id="UP000015524">
    <property type="component" value="Unassembled WGS sequence"/>
</dbReference>
<dbReference type="AlphaFoldDB" id="T0HC02"/>
<evidence type="ECO:0000313" key="1">
    <source>
        <dbReference type="EMBL" id="EQA96884.1"/>
    </source>
</evidence>
<organism evidence="1 2">
    <name type="scientific">Sphingobium baderi LL03</name>
    <dbReference type="NCBI Taxonomy" id="1114964"/>
    <lineage>
        <taxon>Bacteria</taxon>
        <taxon>Pseudomonadati</taxon>
        <taxon>Pseudomonadota</taxon>
        <taxon>Alphaproteobacteria</taxon>
        <taxon>Sphingomonadales</taxon>
        <taxon>Sphingomonadaceae</taxon>
        <taxon>Sphingobium</taxon>
    </lineage>
</organism>
<evidence type="ECO:0000313" key="2">
    <source>
        <dbReference type="Proteomes" id="UP000015524"/>
    </source>
</evidence>
<keyword evidence="2" id="KW-1185">Reference proteome</keyword>